<dbReference type="EMBL" id="ML987189">
    <property type="protein sequence ID" value="KAF2256035.1"/>
    <property type="molecule type" value="Genomic_DNA"/>
</dbReference>
<dbReference type="Pfam" id="PF00106">
    <property type="entry name" value="adh_short"/>
    <property type="match status" value="1"/>
</dbReference>
<evidence type="ECO:0000313" key="5">
    <source>
        <dbReference type="Proteomes" id="UP000800094"/>
    </source>
</evidence>
<dbReference type="GeneID" id="54585117"/>
<dbReference type="AlphaFoldDB" id="A0A6A6IZM6"/>
<dbReference type="Proteomes" id="UP000800094">
    <property type="component" value="Unassembled WGS sequence"/>
</dbReference>
<keyword evidence="2" id="KW-0521">NADP</keyword>
<evidence type="ECO:0000256" key="1">
    <source>
        <dbReference type="ARBA" id="ARBA00006484"/>
    </source>
</evidence>
<dbReference type="PANTHER" id="PTHR24320">
    <property type="entry name" value="RETINOL DEHYDROGENASE"/>
    <property type="match status" value="1"/>
</dbReference>
<reference evidence="4" key="1">
    <citation type="journal article" date="2020" name="Stud. Mycol.">
        <title>101 Dothideomycetes genomes: a test case for predicting lifestyles and emergence of pathogens.</title>
        <authorList>
            <person name="Haridas S."/>
            <person name="Albert R."/>
            <person name="Binder M."/>
            <person name="Bloem J."/>
            <person name="Labutti K."/>
            <person name="Salamov A."/>
            <person name="Andreopoulos B."/>
            <person name="Baker S."/>
            <person name="Barry K."/>
            <person name="Bills G."/>
            <person name="Bluhm B."/>
            <person name="Cannon C."/>
            <person name="Castanera R."/>
            <person name="Culley D."/>
            <person name="Daum C."/>
            <person name="Ezra D."/>
            <person name="Gonzalez J."/>
            <person name="Henrissat B."/>
            <person name="Kuo A."/>
            <person name="Liang C."/>
            <person name="Lipzen A."/>
            <person name="Lutzoni F."/>
            <person name="Magnuson J."/>
            <person name="Mondo S."/>
            <person name="Nolan M."/>
            <person name="Ohm R."/>
            <person name="Pangilinan J."/>
            <person name="Park H.-J."/>
            <person name="Ramirez L."/>
            <person name="Alfaro M."/>
            <person name="Sun H."/>
            <person name="Tritt A."/>
            <person name="Yoshinaga Y."/>
            <person name="Zwiers L.-H."/>
            <person name="Turgeon B."/>
            <person name="Goodwin S."/>
            <person name="Spatafora J."/>
            <person name="Crous P."/>
            <person name="Grigoriev I."/>
        </authorList>
    </citation>
    <scope>NUCLEOTIDE SEQUENCE</scope>
    <source>
        <strain evidence="4">CBS 122368</strain>
    </source>
</reference>
<keyword evidence="5" id="KW-1185">Reference proteome</keyword>
<comment type="similarity">
    <text evidence="1">Belongs to the short-chain dehydrogenases/reductases (SDR) family.</text>
</comment>
<dbReference type="InterPro" id="IPR002347">
    <property type="entry name" value="SDR_fam"/>
</dbReference>
<evidence type="ECO:0000313" key="4">
    <source>
        <dbReference type="EMBL" id="KAF2256035.1"/>
    </source>
</evidence>
<dbReference type="GO" id="GO:0016491">
    <property type="term" value="F:oxidoreductase activity"/>
    <property type="evidence" value="ECO:0007669"/>
    <property type="project" value="UniProtKB-KW"/>
</dbReference>
<organism evidence="4 5">
    <name type="scientific">Trematosphaeria pertusa</name>
    <dbReference type="NCBI Taxonomy" id="390896"/>
    <lineage>
        <taxon>Eukaryota</taxon>
        <taxon>Fungi</taxon>
        <taxon>Dikarya</taxon>
        <taxon>Ascomycota</taxon>
        <taxon>Pezizomycotina</taxon>
        <taxon>Dothideomycetes</taxon>
        <taxon>Pleosporomycetidae</taxon>
        <taxon>Pleosporales</taxon>
        <taxon>Massarineae</taxon>
        <taxon>Trematosphaeriaceae</taxon>
        <taxon>Trematosphaeria</taxon>
    </lineage>
</organism>
<proteinExistence type="inferred from homology"/>
<dbReference type="SUPFAM" id="SSF51735">
    <property type="entry name" value="NAD(P)-binding Rossmann-fold domains"/>
    <property type="match status" value="1"/>
</dbReference>
<sequence>MPLLGVGLATIWSQFFPPKNPPITENNVPSLSGKVFIVTGGSSGIGYELSKILYGAGGKVYILSRTKSNVEAAIAKIKSEVHPTEGKELGGLEFIHMDLEDLASVQSAAKEFVAKEARLDVLFNNAGVAHLPAEKRTKQGLEYHHGVNSVGHVLLSKLLMPILSETAKKSPPNSARVVWPASIMVELTSPAGGVLVSQLDTPSPKIDEHYSASKAANWFAASEFAKRSGRETGVVSIAGNPGSFVTNVWRSTPGFLYYPFLPLLRKPVQGAYTYLWMGFSEEVNMDEAVAGRYATCDGRWHPGQREDLLLALKSEEEGGTGRAKGYFDWCEGKIAPFSTL</sequence>
<gene>
    <name evidence="4" type="ORF">BU26DRAFT_545487</name>
</gene>
<dbReference type="InterPro" id="IPR036291">
    <property type="entry name" value="NAD(P)-bd_dom_sf"/>
</dbReference>
<accession>A0A6A6IZM6</accession>
<dbReference type="PRINTS" id="PR00081">
    <property type="entry name" value="GDHRDH"/>
</dbReference>
<dbReference type="Gene3D" id="3.40.50.720">
    <property type="entry name" value="NAD(P)-binding Rossmann-like Domain"/>
    <property type="match status" value="1"/>
</dbReference>
<evidence type="ECO:0000256" key="3">
    <source>
        <dbReference type="ARBA" id="ARBA00023002"/>
    </source>
</evidence>
<name>A0A6A6IZM6_9PLEO</name>
<evidence type="ECO:0000256" key="2">
    <source>
        <dbReference type="ARBA" id="ARBA00022857"/>
    </source>
</evidence>
<protein>
    <submittedName>
        <fullName evidence="4">NAD(P)-binding protein</fullName>
    </submittedName>
</protein>
<dbReference type="OrthoDB" id="191139at2759"/>
<keyword evidence="3" id="KW-0560">Oxidoreductase</keyword>
<dbReference type="PANTHER" id="PTHR24320:SF236">
    <property type="entry name" value="SHORT-CHAIN DEHYDROGENASE-RELATED"/>
    <property type="match status" value="1"/>
</dbReference>
<dbReference type="RefSeq" id="XP_033691039.1">
    <property type="nucleotide sequence ID" value="XM_033831787.1"/>
</dbReference>